<feature type="region of interest" description="Disordered" evidence="1">
    <location>
        <begin position="190"/>
        <end position="210"/>
    </location>
</feature>
<dbReference type="Proteomes" id="UP000029453">
    <property type="component" value="Unassembled WGS sequence"/>
</dbReference>
<reference evidence="2 3" key="1">
    <citation type="submission" date="2012-10" db="EMBL/GenBank/DDBJ databases">
        <title>Draft Genome Sequence of Paenibacillus popilliae ATCC 14706T.</title>
        <authorList>
            <person name="Iiyama K."/>
            <person name="Mori K."/>
            <person name="Mon H."/>
            <person name="Chieda Y."/>
            <person name="Lee J.M."/>
            <person name="Kusakabe T."/>
            <person name="Tashiro K."/>
            <person name="Asano S."/>
            <person name="Yasunaga-Aoki C."/>
            <person name="Shimizu S."/>
        </authorList>
    </citation>
    <scope>NUCLEOTIDE SEQUENCE [LARGE SCALE GENOMIC DNA]</scope>
    <source>
        <strain evidence="2 3">ATCC 14706</strain>
    </source>
</reference>
<comment type="caution">
    <text evidence="2">The sequence shown here is derived from an EMBL/GenBank/DDBJ whole genome shotgun (WGS) entry which is preliminary data.</text>
</comment>
<feature type="non-terminal residue" evidence="2">
    <location>
        <position position="1"/>
    </location>
</feature>
<sequence length="216" mass="24149">HPFWVHGQGWVEARHLKVGDLLQSPEGMPYLIDRIEIKNNSLPVYNFGVDEVHNYFVTESEIWTHNVIGVIVRAIVQGVTKYVAKNTAKNVVNNAAKNVVKSAGKSTSASKVSRGTGGVTRPKYVPKDANGNPFALPRTDGRMINGTVHIPRSMNPHTQIGWQKGRRGGYIQTLEWGKNGVPVRRTDWTNHGRPQNHTNPHHHPAIFKDGSWSFIK</sequence>
<gene>
    <name evidence="2" type="ORF">PPOP_3439</name>
</gene>
<keyword evidence="3" id="KW-1185">Reference proteome</keyword>
<organism evidence="2 3">
    <name type="scientific">Paenibacillus popilliae ATCC 14706</name>
    <dbReference type="NCBI Taxonomy" id="1212764"/>
    <lineage>
        <taxon>Bacteria</taxon>
        <taxon>Bacillati</taxon>
        <taxon>Bacillota</taxon>
        <taxon>Bacilli</taxon>
        <taxon>Bacillales</taxon>
        <taxon>Paenibacillaceae</taxon>
        <taxon>Paenibacillus</taxon>
    </lineage>
</organism>
<evidence type="ECO:0000313" key="3">
    <source>
        <dbReference type="Proteomes" id="UP000029453"/>
    </source>
</evidence>
<dbReference type="PROSITE" id="PS50818">
    <property type="entry name" value="INTEIN_C_TER"/>
    <property type="match status" value="1"/>
</dbReference>
<dbReference type="SUPFAM" id="SSF51294">
    <property type="entry name" value="Hedgehog/intein (Hint) domain"/>
    <property type="match status" value="1"/>
</dbReference>
<dbReference type="EMBL" id="BALG01000315">
    <property type="protein sequence ID" value="GAC44039.1"/>
    <property type="molecule type" value="Genomic_DNA"/>
</dbReference>
<feature type="region of interest" description="Disordered" evidence="1">
    <location>
        <begin position="106"/>
        <end position="132"/>
    </location>
</feature>
<dbReference type="Gene3D" id="2.170.16.10">
    <property type="entry name" value="Hedgehog/Intein (Hint) domain"/>
    <property type="match status" value="1"/>
</dbReference>
<dbReference type="Pfam" id="PF07591">
    <property type="entry name" value="PT-HINT"/>
    <property type="match status" value="1"/>
</dbReference>
<dbReference type="InterPro" id="IPR036844">
    <property type="entry name" value="Hint_dom_sf"/>
</dbReference>
<evidence type="ECO:0000313" key="2">
    <source>
        <dbReference type="EMBL" id="GAC44039.1"/>
    </source>
</evidence>
<accession>M9M4L8</accession>
<dbReference type="NCBIfam" id="TIGR01443">
    <property type="entry name" value="intein_Cterm"/>
    <property type="match status" value="1"/>
</dbReference>
<dbReference type="InterPro" id="IPR030934">
    <property type="entry name" value="Intein_C"/>
</dbReference>
<dbReference type="AlphaFoldDB" id="M9M4L8"/>
<evidence type="ECO:0000256" key="1">
    <source>
        <dbReference type="SAM" id="MobiDB-lite"/>
    </source>
</evidence>
<proteinExistence type="predicted"/>
<protein>
    <submittedName>
        <fullName evidence="2">Uncharacterized protein</fullName>
    </submittedName>
</protein>
<dbReference type="RefSeq" id="WP_006287818.1">
    <property type="nucleotide sequence ID" value="NZ_BALG01000315.1"/>
</dbReference>
<name>M9M4L8_PAEPP</name>